<gene>
    <name evidence="2" type="ORF">EWM59_08240</name>
</gene>
<dbReference type="InterPro" id="IPR012349">
    <property type="entry name" value="Split_barrel_FMN-bd"/>
</dbReference>
<sequence>MKKEEQKTQADIREMVKDIRFAMLCTNTQKGHIHSRPMGTQGMDNEGNIWFLTAKDSQKLAEIKANANVCVCYAAPSDNTYVCIMGEAEEVDDQRKIDKYWNPMAKVWFPEGKDDPNLTLIKVIPHEAEYWDSDSNRVVAGIKMLTTLLMGKEYAEEGAYGTVKF</sequence>
<protein>
    <submittedName>
        <fullName evidence="2">Pyridoxamine 5'-phosphate oxidase</fullName>
    </submittedName>
</protein>
<evidence type="ECO:0000313" key="3">
    <source>
        <dbReference type="Proteomes" id="UP000293162"/>
    </source>
</evidence>
<keyword evidence="3" id="KW-1185">Reference proteome</keyword>
<dbReference type="Pfam" id="PF16242">
    <property type="entry name" value="Pyrid_ox_like"/>
    <property type="match status" value="1"/>
</dbReference>
<dbReference type="PANTHER" id="PTHR34818">
    <property type="entry name" value="PROTEIN BLI-3"/>
    <property type="match status" value="1"/>
</dbReference>
<dbReference type="AlphaFoldDB" id="A0A4Q5M2E0"/>
<dbReference type="InterPro" id="IPR038725">
    <property type="entry name" value="YdaG_split_barrel_FMN-bd"/>
</dbReference>
<accession>A0A4Q5M2E0</accession>
<comment type="caution">
    <text evidence="2">The sequence shown here is derived from an EMBL/GenBank/DDBJ whole genome shotgun (WGS) entry which is preliminary data.</text>
</comment>
<dbReference type="InterPro" id="IPR052917">
    <property type="entry name" value="Stress-Dev_Protein"/>
</dbReference>
<reference evidence="2 3" key="1">
    <citation type="submission" date="2019-02" db="EMBL/GenBank/DDBJ databases">
        <title>Bacterial novel species Emticicia sp. 17J42-9 isolated from soil.</title>
        <authorList>
            <person name="Jung H.-Y."/>
        </authorList>
    </citation>
    <scope>NUCLEOTIDE SEQUENCE [LARGE SCALE GENOMIC DNA]</scope>
    <source>
        <strain evidence="2 3">17J42-9</strain>
    </source>
</reference>
<dbReference type="PANTHER" id="PTHR34818:SF1">
    <property type="entry name" value="PROTEIN BLI-3"/>
    <property type="match status" value="1"/>
</dbReference>
<evidence type="ECO:0000259" key="1">
    <source>
        <dbReference type="Pfam" id="PF16242"/>
    </source>
</evidence>
<dbReference type="EMBL" id="SEWF01000009">
    <property type="protein sequence ID" value="RYU96189.1"/>
    <property type="molecule type" value="Genomic_DNA"/>
</dbReference>
<dbReference type="SUPFAM" id="SSF50475">
    <property type="entry name" value="FMN-binding split barrel"/>
    <property type="match status" value="1"/>
</dbReference>
<evidence type="ECO:0000313" key="2">
    <source>
        <dbReference type="EMBL" id="RYU96189.1"/>
    </source>
</evidence>
<organism evidence="2 3">
    <name type="scientific">Emticicia agri</name>
    <dbReference type="NCBI Taxonomy" id="2492393"/>
    <lineage>
        <taxon>Bacteria</taxon>
        <taxon>Pseudomonadati</taxon>
        <taxon>Bacteroidota</taxon>
        <taxon>Cytophagia</taxon>
        <taxon>Cytophagales</taxon>
        <taxon>Leadbetterellaceae</taxon>
        <taxon>Emticicia</taxon>
    </lineage>
</organism>
<proteinExistence type="predicted"/>
<dbReference type="Gene3D" id="2.30.110.10">
    <property type="entry name" value="Electron Transport, Fmn-binding Protein, Chain A"/>
    <property type="match status" value="1"/>
</dbReference>
<feature type="domain" description="General stress protein FMN-binding split barrel" evidence="1">
    <location>
        <begin position="9"/>
        <end position="154"/>
    </location>
</feature>
<dbReference type="RefSeq" id="WP_130020480.1">
    <property type="nucleotide sequence ID" value="NZ_SEWF01000009.1"/>
</dbReference>
<name>A0A4Q5M2E0_9BACT</name>
<dbReference type="OrthoDB" id="1432662at2"/>
<dbReference type="Proteomes" id="UP000293162">
    <property type="component" value="Unassembled WGS sequence"/>
</dbReference>